<dbReference type="InterPro" id="IPR000847">
    <property type="entry name" value="LysR_HTH_N"/>
</dbReference>
<gene>
    <name evidence="6" type="ORF">ACFODT_12310</name>
</gene>
<dbReference type="PANTHER" id="PTHR30537:SF5">
    <property type="entry name" value="HTH-TYPE TRANSCRIPTIONAL ACTIVATOR TTDR-RELATED"/>
    <property type="match status" value="1"/>
</dbReference>
<accession>A0ABV7CB25</accession>
<proteinExistence type="inferred from homology"/>
<dbReference type="InterPro" id="IPR005119">
    <property type="entry name" value="LysR_subst-bd"/>
</dbReference>
<comment type="caution">
    <text evidence="6">The sequence shown here is derived from an EMBL/GenBank/DDBJ whole genome shotgun (WGS) entry which is preliminary data.</text>
</comment>
<dbReference type="Pfam" id="PF03466">
    <property type="entry name" value="LysR_substrate"/>
    <property type="match status" value="1"/>
</dbReference>
<dbReference type="CDD" id="cd08422">
    <property type="entry name" value="PBP2_CrgA_like"/>
    <property type="match status" value="1"/>
</dbReference>
<dbReference type="InterPro" id="IPR058163">
    <property type="entry name" value="LysR-type_TF_proteobact-type"/>
</dbReference>
<evidence type="ECO:0000256" key="4">
    <source>
        <dbReference type="ARBA" id="ARBA00023163"/>
    </source>
</evidence>
<keyword evidence="3" id="KW-0238">DNA-binding</keyword>
<sequence>MFTDFSAIPIFIAVVELGSFSRAAERLNITKSAVSKRITQLEQGLGARLLNRTTRQISLTEAGERYYSHVSTALNWAQQGVEAVAELQGEPSGHLRMSVPMSFGVRHIAPYIAEFVQRYPNVHIDIQFDDQFVDIVAQGLDMAIRIGNMESSTLVAKRLTRCRTVLCASHDYLQQHGKPQHPAQLRDHNCLQYSYFRGGQSWMFVRGNEQESVIPNGNIHVNNSEAIRRMLLSGLGIAQLPTFIAGDYIRANTLTTVMPDYQLPEAAVYAVYPERKYLPQKVRLFIDYLSEKFDPSQPYWDDAVFSSPHSPE</sequence>
<dbReference type="Pfam" id="PF00126">
    <property type="entry name" value="HTH_1"/>
    <property type="match status" value="1"/>
</dbReference>
<dbReference type="PRINTS" id="PR00039">
    <property type="entry name" value="HTHLYSR"/>
</dbReference>
<evidence type="ECO:0000256" key="2">
    <source>
        <dbReference type="ARBA" id="ARBA00023015"/>
    </source>
</evidence>
<dbReference type="InterPro" id="IPR036388">
    <property type="entry name" value="WH-like_DNA-bd_sf"/>
</dbReference>
<reference evidence="7" key="1">
    <citation type="journal article" date="2019" name="Int. J. Syst. Evol. Microbiol.">
        <title>The Global Catalogue of Microorganisms (GCM) 10K type strain sequencing project: providing services to taxonomists for standard genome sequencing and annotation.</title>
        <authorList>
            <consortium name="The Broad Institute Genomics Platform"/>
            <consortium name="The Broad Institute Genome Sequencing Center for Infectious Disease"/>
            <person name="Wu L."/>
            <person name="Ma J."/>
        </authorList>
    </citation>
    <scope>NUCLEOTIDE SEQUENCE [LARGE SCALE GENOMIC DNA]</scope>
    <source>
        <strain evidence="7">KCTC 62784</strain>
    </source>
</reference>
<evidence type="ECO:0000313" key="7">
    <source>
        <dbReference type="Proteomes" id="UP001595384"/>
    </source>
</evidence>
<dbReference type="PROSITE" id="PS50931">
    <property type="entry name" value="HTH_LYSR"/>
    <property type="match status" value="1"/>
</dbReference>
<keyword evidence="4" id="KW-0804">Transcription</keyword>
<evidence type="ECO:0000313" key="6">
    <source>
        <dbReference type="EMBL" id="MFC3024609.1"/>
    </source>
</evidence>
<organism evidence="6 7">
    <name type="scientific">Vibrio zhugei</name>
    <dbReference type="NCBI Taxonomy" id="2479546"/>
    <lineage>
        <taxon>Bacteria</taxon>
        <taxon>Pseudomonadati</taxon>
        <taxon>Pseudomonadota</taxon>
        <taxon>Gammaproteobacteria</taxon>
        <taxon>Vibrionales</taxon>
        <taxon>Vibrionaceae</taxon>
        <taxon>Vibrio</taxon>
    </lineage>
</organism>
<name>A0ABV7CB25_9VIBR</name>
<evidence type="ECO:0000256" key="1">
    <source>
        <dbReference type="ARBA" id="ARBA00009437"/>
    </source>
</evidence>
<protein>
    <submittedName>
        <fullName evidence="6">LysR substrate-binding domain-containing protein</fullName>
    </submittedName>
</protein>
<feature type="domain" description="HTH lysR-type" evidence="5">
    <location>
        <begin position="3"/>
        <end position="60"/>
    </location>
</feature>
<dbReference type="EMBL" id="JBHRSE010000083">
    <property type="protein sequence ID" value="MFC3024609.1"/>
    <property type="molecule type" value="Genomic_DNA"/>
</dbReference>
<dbReference type="PANTHER" id="PTHR30537">
    <property type="entry name" value="HTH-TYPE TRANSCRIPTIONAL REGULATOR"/>
    <property type="match status" value="1"/>
</dbReference>
<evidence type="ECO:0000259" key="5">
    <source>
        <dbReference type="PROSITE" id="PS50931"/>
    </source>
</evidence>
<dbReference type="SUPFAM" id="SSF53850">
    <property type="entry name" value="Periplasmic binding protein-like II"/>
    <property type="match status" value="1"/>
</dbReference>
<dbReference type="Gene3D" id="3.40.190.290">
    <property type="match status" value="1"/>
</dbReference>
<dbReference type="SUPFAM" id="SSF46785">
    <property type="entry name" value="Winged helix' DNA-binding domain"/>
    <property type="match status" value="1"/>
</dbReference>
<keyword evidence="2" id="KW-0805">Transcription regulation</keyword>
<dbReference type="RefSeq" id="WP_123014202.1">
    <property type="nucleotide sequence ID" value="NZ_AP024912.1"/>
</dbReference>
<dbReference type="Proteomes" id="UP001595384">
    <property type="component" value="Unassembled WGS sequence"/>
</dbReference>
<dbReference type="Gene3D" id="1.10.10.10">
    <property type="entry name" value="Winged helix-like DNA-binding domain superfamily/Winged helix DNA-binding domain"/>
    <property type="match status" value="1"/>
</dbReference>
<dbReference type="InterPro" id="IPR036390">
    <property type="entry name" value="WH_DNA-bd_sf"/>
</dbReference>
<comment type="similarity">
    <text evidence="1">Belongs to the LysR transcriptional regulatory family.</text>
</comment>
<keyword evidence="7" id="KW-1185">Reference proteome</keyword>
<evidence type="ECO:0000256" key="3">
    <source>
        <dbReference type="ARBA" id="ARBA00023125"/>
    </source>
</evidence>